<proteinExistence type="predicted"/>
<protein>
    <recommendedName>
        <fullName evidence="3">DDE Tnp4 domain-containing protein</fullName>
    </recommendedName>
</protein>
<dbReference type="Proteomes" id="UP000001514">
    <property type="component" value="Unassembled WGS sequence"/>
</dbReference>
<dbReference type="STRING" id="88036.D8TDI1"/>
<evidence type="ECO:0008006" key="3">
    <source>
        <dbReference type="Google" id="ProtNLM"/>
    </source>
</evidence>
<dbReference type="eggNOG" id="KOG4585">
    <property type="taxonomic scope" value="Eukaryota"/>
</dbReference>
<evidence type="ECO:0000313" key="2">
    <source>
        <dbReference type="Proteomes" id="UP000001514"/>
    </source>
</evidence>
<reference evidence="1 2" key="1">
    <citation type="journal article" date="2011" name="Science">
        <title>The Selaginella genome identifies genetic changes associated with the evolution of vascular plants.</title>
        <authorList>
            <person name="Banks J.A."/>
            <person name="Nishiyama T."/>
            <person name="Hasebe M."/>
            <person name="Bowman J.L."/>
            <person name="Gribskov M."/>
            <person name="dePamphilis C."/>
            <person name="Albert V.A."/>
            <person name="Aono N."/>
            <person name="Aoyama T."/>
            <person name="Ambrose B.A."/>
            <person name="Ashton N.W."/>
            <person name="Axtell M.J."/>
            <person name="Barker E."/>
            <person name="Barker M.S."/>
            <person name="Bennetzen J.L."/>
            <person name="Bonawitz N.D."/>
            <person name="Chapple C."/>
            <person name="Cheng C."/>
            <person name="Correa L.G."/>
            <person name="Dacre M."/>
            <person name="DeBarry J."/>
            <person name="Dreyer I."/>
            <person name="Elias M."/>
            <person name="Engstrom E.M."/>
            <person name="Estelle M."/>
            <person name="Feng L."/>
            <person name="Finet C."/>
            <person name="Floyd S.K."/>
            <person name="Frommer W.B."/>
            <person name="Fujita T."/>
            <person name="Gramzow L."/>
            <person name="Gutensohn M."/>
            <person name="Harholt J."/>
            <person name="Hattori M."/>
            <person name="Heyl A."/>
            <person name="Hirai T."/>
            <person name="Hiwatashi Y."/>
            <person name="Ishikawa M."/>
            <person name="Iwata M."/>
            <person name="Karol K.G."/>
            <person name="Koehler B."/>
            <person name="Kolukisaoglu U."/>
            <person name="Kubo M."/>
            <person name="Kurata T."/>
            <person name="Lalonde S."/>
            <person name="Li K."/>
            <person name="Li Y."/>
            <person name="Litt A."/>
            <person name="Lyons E."/>
            <person name="Manning G."/>
            <person name="Maruyama T."/>
            <person name="Michael T.P."/>
            <person name="Mikami K."/>
            <person name="Miyazaki S."/>
            <person name="Morinaga S."/>
            <person name="Murata T."/>
            <person name="Mueller-Roeber B."/>
            <person name="Nelson D.R."/>
            <person name="Obara M."/>
            <person name="Oguri Y."/>
            <person name="Olmstead R.G."/>
            <person name="Onodera N."/>
            <person name="Petersen B.L."/>
            <person name="Pils B."/>
            <person name="Prigge M."/>
            <person name="Rensing S.A."/>
            <person name="Riano-Pachon D.M."/>
            <person name="Roberts A.W."/>
            <person name="Sato Y."/>
            <person name="Scheller H.V."/>
            <person name="Schulz B."/>
            <person name="Schulz C."/>
            <person name="Shakirov E.V."/>
            <person name="Shibagaki N."/>
            <person name="Shinohara N."/>
            <person name="Shippen D.E."/>
            <person name="Soerensen I."/>
            <person name="Sotooka R."/>
            <person name="Sugimoto N."/>
            <person name="Sugita M."/>
            <person name="Sumikawa N."/>
            <person name="Tanurdzic M."/>
            <person name="Theissen G."/>
            <person name="Ulvskov P."/>
            <person name="Wakazuki S."/>
            <person name="Weng J.K."/>
            <person name="Willats W.W."/>
            <person name="Wipf D."/>
            <person name="Wolf P.G."/>
            <person name="Yang L."/>
            <person name="Zimmer A.D."/>
            <person name="Zhu Q."/>
            <person name="Mitros T."/>
            <person name="Hellsten U."/>
            <person name="Loque D."/>
            <person name="Otillar R."/>
            <person name="Salamov A."/>
            <person name="Schmutz J."/>
            <person name="Shapiro H."/>
            <person name="Lindquist E."/>
            <person name="Lucas S."/>
            <person name="Rokhsar D."/>
            <person name="Grigoriev I.V."/>
        </authorList>
    </citation>
    <scope>NUCLEOTIDE SEQUENCE [LARGE SCALE GENOMIC DNA]</scope>
</reference>
<dbReference type="KEGG" id="smo:SELMODRAFT_431705"/>
<dbReference type="AlphaFoldDB" id="D8TDI1"/>
<organism evidence="2">
    <name type="scientific">Selaginella moellendorffii</name>
    <name type="common">Spikemoss</name>
    <dbReference type="NCBI Taxonomy" id="88036"/>
    <lineage>
        <taxon>Eukaryota</taxon>
        <taxon>Viridiplantae</taxon>
        <taxon>Streptophyta</taxon>
        <taxon>Embryophyta</taxon>
        <taxon>Tracheophyta</taxon>
        <taxon>Lycopodiopsida</taxon>
        <taxon>Selaginellales</taxon>
        <taxon>Selaginellaceae</taxon>
        <taxon>Selaginella</taxon>
    </lineage>
</organism>
<dbReference type="InParanoid" id="D8TDI1"/>
<accession>D8TDI1</accession>
<keyword evidence="2" id="KW-1185">Reference proteome</keyword>
<name>D8TDI1_SELML</name>
<evidence type="ECO:0000313" key="1">
    <source>
        <dbReference type="EMBL" id="EFJ05342.1"/>
    </source>
</evidence>
<dbReference type="Gramene" id="EFJ05342">
    <property type="protein sequence ID" value="EFJ05342"/>
    <property type="gene ID" value="SELMODRAFT_431705"/>
</dbReference>
<dbReference type="EMBL" id="GL377729">
    <property type="protein sequence ID" value="EFJ05342.1"/>
    <property type="molecule type" value="Genomic_DNA"/>
</dbReference>
<dbReference type="HOGENOM" id="CLU_919511_0_0_1"/>
<sequence length="355" mass="40840">MLLIDLVREKHLAKIEGGGGDTALESHLSPFCFSVSLHIADDKSPGLQVLPEEEDRELEVRRAVIGRRFCIGLWWVKPRNVTTWSKFSLEYYDVGRWKRKLQMERRTFFTICGMLESKIRKQDTGWKSAVPVDVRLGVTLYKLFKNTDYLDLADKFGIGESTAHEIVMDTTVAIVKCLRYKIHFPSTAKEVRAVTAGFRQVTGHVHDTRVFRNSTLKNKIVARELLTLPAVLAYDDRIKPYLVGDKGCLDQKQRIQPKYLPNIIKSCCILHNFLIDVRETDLRVEIQAWRKEVKRLKDQDLFVDYGDPEQAEGEPREELHSPEDVKECSNALFLSANPRVFLTEKSKSRIGKSTM</sequence>
<gene>
    <name evidence="1" type="ORF">SELMODRAFT_431705</name>
</gene>